<gene>
    <name evidence="2" type="ORF">AAF712_003263</name>
</gene>
<evidence type="ECO:0000313" key="2">
    <source>
        <dbReference type="EMBL" id="KAL0069605.1"/>
    </source>
</evidence>
<name>A0ABR3A7V9_9AGAR</name>
<protein>
    <submittedName>
        <fullName evidence="2">Uncharacterized protein</fullName>
    </submittedName>
</protein>
<sequence length="56" mass="6415">MKHHKLLLHGAEDENEGYTPVPGPGGWNLTRPNSSTHQDTQKREEGELEEHLREVE</sequence>
<reference evidence="2 3" key="1">
    <citation type="submission" date="2024-05" db="EMBL/GenBank/DDBJ databases">
        <title>A draft genome resource for the thread blight pathogen Marasmius tenuissimus strain MS-2.</title>
        <authorList>
            <person name="Yulfo-Soto G.E."/>
            <person name="Baruah I.K."/>
            <person name="Amoako-Attah I."/>
            <person name="Bukari Y."/>
            <person name="Meinhardt L.W."/>
            <person name="Bailey B.A."/>
            <person name="Cohen S.P."/>
        </authorList>
    </citation>
    <scope>NUCLEOTIDE SEQUENCE [LARGE SCALE GENOMIC DNA]</scope>
    <source>
        <strain evidence="2 3">MS-2</strain>
    </source>
</reference>
<dbReference type="EMBL" id="JBBXMP010000011">
    <property type="protein sequence ID" value="KAL0069605.1"/>
    <property type="molecule type" value="Genomic_DNA"/>
</dbReference>
<accession>A0ABR3A7V9</accession>
<organism evidence="2 3">
    <name type="scientific">Marasmius tenuissimus</name>
    <dbReference type="NCBI Taxonomy" id="585030"/>
    <lineage>
        <taxon>Eukaryota</taxon>
        <taxon>Fungi</taxon>
        <taxon>Dikarya</taxon>
        <taxon>Basidiomycota</taxon>
        <taxon>Agaricomycotina</taxon>
        <taxon>Agaricomycetes</taxon>
        <taxon>Agaricomycetidae</taxon>
        <taxon>Agaricales</taxon>
        <taxon>Marasmiineae</taxon>
        <taxon>Marasmiaceae</taxon>
        <taxon>Marasmius</taxon>
    </lineage>
</organism>
<evidence type="ECO:0000256" key="1">
    <source>
        <dbReference type="SAM" id="MobiDB-lite"/>
    </source>
</evidence>
<feature type="compositionally biased region" description="Basic and acidic residues" evidence="1">
    <location>
        <begin position="39"/>
        <end position="56"/>
    </location>
</feature>
<evidence type="ECO:0000313" key="3">
    <source>
        <dbReference type="Proteomes" id="UP001437256"/>
    </source>
</evidence>
<dbReference type="Proteomes" id="UP001437256">
    <property type="component" value="Unassembled WGS sequence"/>
</dbReference>
<feature type="region of interest" description="Disordered" evidence="1">
    <location>
        <begin position="1"/>
        <end position="56"/>
    </location>
</feature>
<comment type="caution">
    <text evidence="2">The sequence shown here is derived from an EMBL/GenBank/DDBJ whole genome shotgun (WGS) entry which is preliminary data.</text>
</comment>
<proteinExistence type="predicted"/>
<keyword evidence="3" id="KW-1185">Reference proteome</keyword>